<dbReference type="EMBL" id="CM010724">
    <property type="protein sequence ID" value="RZC81074.1"/>
    <property type="molecule type" value="Genomic_DNA"/>
</dbReference>
<evidence type="ECO:0000313" key="1">
    <source>
        <dbReference type="EMBL" id="RZC81074.1"/>
    </source>
</evidence>
<sequence length="267" mass="29435">MRNACVVGNTLTYVYAKVKVWSTAALKNPSSATTSNPYDQIDHRTTINLFTSQDPSRIQKQTLVSSSNDFFLIKSTKSSVSASDPLLQNRLNHSNPSSMCSWKHRSEILAKRRSYKKELNATRKNAPLDTKTYVHLVLDKKTDRREKGISTKSAKEGSEVSKKFKICRLIAKLLLRNLRTSIRKGNLRTSIEEAVILICNTGISKSLCHGLSIVGAGGASSLPWTSDDGIPGLRGQPSGSCLSWSLSETLCGAKGFIFQTTDNVFLY</sequence>
<accession>A0A4Y7L6A2</accession>
<name>A0A4Y7L6A2_PAPSO</name>
<dbReference type="Gramene" id="RZC81074">
    <property type="protein sequence ID" value="RZC81074"/>
    <property type="gene ID" value="C5167_043650"/>
</dbReference>
<keyword evidence="2" id="KW-1185">Reference proteome</keyword>
<evidence type="ECO:0000313" key="2">
    <source>
        <dbReference type="Proteomes" id="UP000316621"/>
    </source>
</evidence>
<protein>
    <submittedName>
        <fullName evidence="1">Uncharacterized protein</fullName>
    </submittedName>
</protein>
<dbReference type="AlphaFoldDB" id="A0A4Y7L6A2"/>
<organism evidence="1 2">
    <name type="scientific">Papaver somniferum</name>
    <name type="common">Opium poppy</name>
    <dbReference type="NCBI Taxonomy" id="3469"/>
    <lineage>
        <taxon>Eukaryota</taxon>
        <taxon>Viridiplantae</taxon>
        <taxon>Streptophyta</taxon>
        <taxon>Embryophyta</taxon>
        <taxon>Tracheophyta</taxon>
        <taxon>Spermatophyta</taxon>
        <taxon>Magnoliopsida</taxon>
        <taxon>Ranunculales</taxon>
        <taxon>Papaveraceae</taxon>
        <taxon>Papaveroideae</taxon>
        <taxon>Papaver</taxon>
    </lineage>
</organism>
<gene>
    <name evidence="1" type="ORF">C5167_043650</name>
</gene>
<reference evidence="1 2" key="1">
    <citation type="journal article" date="2018" name="Science">
        <title>The opium poppy genome and morphinan production.</title>
        <authorList>
            <person name="Guo L."/>
            <person name="Winzer T."/>
            <person name="Yang X."/>
            <person name="Li Y."/>
            <person name="Ning Z."/>
            <person name="He Z."/>
            <person name="Teodor R."/>
            <person name="Lu Y."/>
            <person name="Bowser T.A."/>
            <person name="Graham I.A."/>
            <person name="Ye K."/>
        </authorList>
    </citation>
    <scope>NUCLEOTIDE SEQUENCE [LARGE SCALE GENOMIC DNA]</scope>
    <source>
        <strain evidence="2">cv. HN1</strain>
        <tissue evidence="1">Leaves</tissue>
    </source>
</reference>
<proteinExistence type="predicted"/>
<dbReference type="Proteomes" id="UP000316621">
    <property type="component" value="Chromosome 10"/>
</dbReference>